<gene>
    <name evidence="2" type="ORF">SAMN02787118_10222</name>
</gene>
<feature type="chain" id="PRO_5010227762" description="Alpha amylase inhibitor" evidence="1">
    <location>
        <begin position="25"/>
        <end position="114"/>
    </location>
</feature>
<sequence length="114" mass="12975">MRLSRRFAPVFAAVAFMMVLPYDAVPHARVVHGKLPVPQPFGAECRTTVQGSHVTAYCHNPYPETDRVALHIECDRWWDIDTDTDLVDAGPAMTVRLTGRCWEEVRSAWVSHQR</sequence>
<dbReference type="EMBL" id="FONR01000002">
    <property type="protein sequence ID" value="SFE62304.1"/>
    <property type="molecule type" value="Genomic_DNA"/>
</dbReference>
<name>A0A1I2C1Z7_9ACTN</name>
<proteinExistence type="predicted"/>
<dbReference type="RefSeq" id="WP_075026116.1">
    <property type="nucleotide sequence ID" value="NZ_FONR01000002.1"/>
</dbReference>
<accession>A0A1I2C1Z7</accession>
<feature type="signal peptide" evidence="1">
    <location>
        <begin position="1"/>
        <end position="24"/>
    </location>
</feature>
<evidence type="ECO:0000313" key="3">
    <source>
        <dbReference type="Proteomes" id="UP000181942"/>
    </source>
</evidence>
<dbReference type="OrthoDB" id="4326086at2"/>
<dbReference type="AlphaFoldDB" id="A0A1I2C1Z7"/>
<keyword evidence="1" id="KW-0732">Signal</keyword>
<evidence type="ECO:0008006" key="4">
    <source>
        <dbReference type="Google" id="ProtNLM"/>
    </source>
</evidence>
<protein>
    <recommendedName>
        <fullName evidence="4">Alpha amylase inhibitor</fullName>
    </recommendedName>
</protein>
<evidence type="ECO:0000313" key="2">
    <source>
        <dbReference type="EMBL" id="SFE62304.1"/>
    </source>
</evidence>
<evidence type="ECO:0000256" key="1">
    <source>
        <dbReference type="SAM" id="SignalP"/>
    </source>
</evidence>
<organism evidence="2 3">
    <name type="scientific">Streptomyces mirabilis</name>
    <dbReference type="NCBI Taxonomy" id="68239"/>
    <lineage>
        <taxon>Bacteria</taxon>
        <taxon>Bacillati</taxon>
        <taxon>Actinomycetota</taxon>
        <taxon>Actinomycetes</taxon>
        <taxon>Kitasatosporales</taxon>
        <taxon>Streptomycetaceae</taxon>
        <taxon>Streptomyces</taxon>
    </lineage>
</organism>
<reference evidence="2 3" key="1">
    <citation type="submission" date="2016-10" db="EMBL/GenBank/DDBJ databases">
        <authorList>
            <person name="de Groot N.N."/>
        </authorList>
    </citation>
    <scope>NUCLEOTIDE SEQUENCE [LARGE SCALE GENOMIC DNA]</scope>
    <source>
        <strain evidence="2 3">OK461</strain>
    </source>
</reference>
<dbReference type="Proteomes" id="UP000181942">
    <property type="component" value="Unassembled WGS sequence"/>
</dbReference>